<reference evidence="5 6" key="1">
    <citation type="submission" date="2019-06" db="EMBL/GenBank/DDBJ databases">
        <title>Flavibacter putida gen. nov., sp. nov., a novel marine bacterium of the family Flavobacteriaceae isolated from coastal seawater.</title>
        <authorList>
            <person name="Feng X."/>
        </authorList>
    </citation>
    <scope>NUCLEOTIDE SEQUENCE [LARGE SCALE GENOMIC DNA]</scope>
    <source>
        <strain evidence="5 6">PLHSN227</strain>
    </source>
</reference>
<protein>
    <submittedName>
        <fullName evidence="5">Biotin-dependent carboxyltransferase family protein</fullName>
    </submittedName>
</protein>
<keyword evidence="3" id="KW-0067">ATP-binding</keyword>
<name>A0A507ZS76_9FLAO</name>
<organism evidence="5 6">
    <name type="scientific">Haloflavibacter putidus</name>
    <dbReference type="NCBI Taxonomy" id="2576776"/>
    <lineage>
        <taxon>Bacteria</taxon>
        <taxon>Pseudomonadati</taxon>
        <taxon>Bacteroidota</taxon>
        <taxon>Flavobacteriia</taxon>
        <taxon>Flavobacteriales</taxon>
        <taxon>Flavobacteriaceae</taxon>
        <taxon>Haloflavibacter</taxon>
    </lineage>
</organism>
<dbReference type="Pfam" id="PF02626">
    <property type="entry name" value="CT_A_B"/>
    <property type="match status" value="1"/>
</dbReference>
<dbReference type="InterPro" id="IPR029000">
    <property type="entry name" value="Cyclophilin-like_dom_sf"/>
</dbReference>
<evidence type="ECO:0000256" key="3">
    <source>
        <dbReference type="ARBA" id="ARBA00022840"/>
    </source>
</evidence>
<dbReference type="InterPro" id="IPR003778">
    <property type="entry name" value="CT_A_B"/>
</dbReference>
<evidence type="ECO:0000313" key="5">
    <source>
        <dbReference type="EMBL" id="TQD39124.1"/>
    </source>
</evidence>
<keyword evidence="6" id="KW-1185">Reference proteome</keyword>
<dbReference type="RefSeq" id="WP_141421573.1">
    <property type="nucleotide sequence ID" value="NZ_VIAR01000005.1"/>
</dbReference>
<dbReference type="Proteomes" id="UP000317169">
    <property type="component" value="Unassembled WGS sequence"/>
</dbReference>
<dbReference type="AlphaFoldDB" id="A0A507ZS76"/>
<dbReference type="EMBL" id="VIAR01000005">
    <property type="protein sequence ID" value="TQD39124.1"/>
    <property type="molecule type" value="Genomic_DNA"/>
</dbReference>
<evidence type="ECO:0000313" key="6">
    <source>
        <dbReference type="Proteomes" id="UP000317169"/>
    </source>
</evidence>
<dbReference type="SMART" id="SM00797">
    <property type="entry name" value="AHS2"/>
    <property type="match status" value="1"/>
</dbReference>
<gene>
    <name evidence="5" type="ORF">FKR84_06950</name>
</gene>
<feature type="domain" description="Carboxyltransferase" evidence="4">
    <location>
        <begin position="24"/>
        <end position="288"/>
    </location>
</feature>
<dbReference type="Gene3D" id="2.40.100.10">
    <property type="entry name" value="Cyclophilin-like"/>
    <property type="match status" value="1"/>
</dbReference>
<comment type="caution">
    <text evidence="5">The sequence shown here is derived from an EMBL/GenBank/DDBJ whole genome shotgun (WGS) entry which is preliminary data.</text>
</comment>
<dbReference type="GO" id="GO:0005524">
    <property type="term" value="F:ATP binding"/>
    <property type="evidence" value="ECO:0007669"/>
    <property type="project" value="UniProtKB-KW"/>
</dbReference>
<dbReference type="PANTHER" id="PTHR43309:SF5">
    <property type="entry name" value="5-OXOPROLINASE SUBUNIT C"/>
    <property type="match status" value="1"/>
</dbReference>
<evidence type="ECO:0000259" key="4">
    <source>
        <dbReference type="SMART" id="SM00797"/>
    </source>
</evidence>
<accession>A0A507ZS76</accession>
<sequence length="290" mass="32644">MGVKISNEGIFTSIQDRGRFGYAGIGVPQSGAMDRYSAKIANMLVGNEDFEAVMECTLIGPNLLFQNKALVALAGLAAEVSLNNQKIELLRPFKVNIGDELHIKQITQGTRLYLAINEGFQTEEVLNSRSYYTSVTKKEKLEKNDVIPFNSFTEKKKRNYAKINYNQVLLTTNKIKVYKGPEWHLLPKKLQEQILKDKVSISKNTSRMAYQIEEKFPNKLSGMLSQPVLPGTVQLTPDGNLIILMRDAQTTGGYPRVLQLAPESINTLAQKKQGDMVCFKMLKKRKLIIK</sequence>
<evidence type="ECO:0000256" key="1">
    <source>
        <dbReference type="ARBA" id="ARBA00022741"/>
    </source>
</evidence>
<keyword evidence="1" id="KW-0547">Nucleotide-binding</keyword>
<proteinExistence type="predicted"/>
<dbReference type="PANTHER" id="PTHR43309">
    <property type="entry name" value="5-OXOPROLINASE SUBUNIT C"/>
    <property type="match status" value="1"/>
</dbReference>
<keyword evidence="2" id="KW-0378">Hydrolase</keyword>
<dbReference type="GO" id="GO:0016740">
    <property type="term" value="F:transferase activity"/>
    <property type="evidence" value="ECO:0007669"/>
    <property type="project" value="UniProtKB-KW"/>
</dbReference>
<dbReference type="OrthoDB" id="9782422at2"/>
<dbReference type="InterPro" id="IPR052708">
    <property type="entry name" value="PxpC"/>
</dbReference>
<dbReference type="GO" id="GO:0016787">
    <property type="term" value="F:hydrolase activity"/>
    <property type="evidence" value="ECO:0007669"/>
    <property type="project" value="UniProtKB-KW"/>
</dbReference>
<evidence type="ECO:0000256" key="2">
    <source>
        <dbReference type="ARBA" id="ARBA00022801"/>
    </source>
</evidence>
<keyword evidence="5" id="KW-0808">Transferase</keyword>